<reference evidence="2 3" key="1">
    <citation type="submission" date="2017-05" db="EMBL/GenBank/DDBJ databases">
        <authorList>
            <person name="Varghese N."/>
            <person name="Submissions S."/>
        </authorList>
    </citation>
    <scope>NUCLEOTIDE SEQUENCE [LARGE SCALE GENOMIC DNA]</scope>
    <source>
        <strain evidence="2 3">DSM 45474</strain>
    </source>
</reference>
<name>A0A521EH07_9BACL</name>
<protein>
    <submittedName>
        <fullName evidence="2">YheC/D like ATP-grasp</fullName>
    </submittedName>
</protein>
<proteinExistence type="predicted"/>
<dbReference type="EMBL" id="FXTI01000009">
    <property type="protein sequence ID" value="SMO83195.1"/>
    <property type="molecule type" value="Genomic_DNA"/>
</dbReference>
<dbReference type="Proteomes" id="UP000315636">
    <property type="component" value="Unassembled WGS sequence"/>
</dbReference>
<dbReference type="AlphaFoldDB" id="A0A521EH07"/>
<feature type="compositionally biased region" description="Polar residues" evidence="1">
    <location>
        <begin position="444"/>
        <end position="462"/>
    </location>
</feature>
<gene>
    <name evidence="2" type="ORF">SAMN06264849_10951</name>
</gene>
<accession>A0A521EH07</accession>
<dbReference type="SUPFAM" id="SSF56059">
    <property type="entry name" value="Glutathione synthetase ATP-binding domain-like"/>
    <property type="match status" value="1"/>
</dbReference>
<evidence type="ECO:0000313" key="3">
    <source>
        <dbReference type="Proteomes" id="UP000315636"/>
    </source>
</evidence>
<feature type="region of interest" description="Disordered" evidence="1">
    <location>
        <begin position="444"/>
        <end position="512"/>
    </location>
</feature>
<dbReference type="RefSeq" id="WP_142506193.1">
    <property type="nucleotide sequence ID" value="NZ_FXTI01000009.1"/>
</dbReference>
<evidence type="ECO:0000256" key="1">
    <source>
        <dbReference type="SAM" id="MobiDB-lite"/>
    </source>
</evidence>
<dbReference type="OrthoDB" id="7869153at2"/>
<organism evidence="2 3">
    <name type="scientific">Melghirimyces algeriensis</name>
    <dbReference type="NCBI Taxonomy" id="910412"/>
    <lineage>
        <taxon>Bacteria</taxon>
        <taxon>Bacillati</taxon>
        <taxon>Bacillota</taxon>
        <taxon>Bacilli</taxon>
        <taxon>Bacillales</taxon>
        <taxon>Thermoactinomycetaceae</taxon>
        <taxon>Melghirimyces</taxon>
    </lineage>
</organism>
<dbReference type="InterPro" id="IPR026838">
    <property type="entry name" value="YheC/D"/>
</dbReference>
<keyword evidence="3" id="KW-1185">Reference proteome</keyword>
<feature type="compositionally biased region" description="Basic and acidic residues" evidence="1">
    <location>
        <begin position="478"/>
        <end position="512"/>
    </location>
</feature>
<dbReference type="Gene3D" id="3.30.470.20">
    <property type="entry name" value="ATP-grasp fold, B domain"/>
    <property type="match status" value="1"/>
</dbReference>
<evidence type="ECO:0000313" key="2">
    <source>
        <dbReference type="EMBL" id="SMO83195.1"/>
    </source>
</evidence>
<dbReference type="Pfam" id="PF14398">
    <property type="entry name" value="ATPgrasp_YheCD"/>
    <property type="match status" value="1"/>
</dbReference>
<sequence length="512" mass="58271">MDGPFTLTANPVIESDRLLLHPDTASFMAIEKHQAINLRFGQAKYNLLVQTDLNVPTKEIQLSSNLLQSMNIPFPARYEVKIANGEFHIGPFIGILAAISKGELKRRLLTLSRYTQHYHSINGILVAFALYGVNPYTKQISGYWYQPDTGKWKATVTPYPDSVFNRITLNKQWRKHFSKTLDNRLFNNYRFNKWEMYQVLSADSSIQNHVPETHLLRRPSDLLPYLHRWNGLYIKPVTGSLGKNVCCIQKESSGLAIKYNKGGRNIKISFSDTQPLLKFLNYRLNQRKKYIFQPILQIQYHGTIRDFRLILVKNQTGQWEDVGLIGRLGKKGAIVSSSITGALREPGETTIQSIVDDPEKAKQLRKKMSQIALKAAQVMDQTNQYGNFGMDFAIDHNHHIWLIEINSRDPHHQKAVKAGRGDLAKKACLSNMMYAKKLAGFISEPTSSPASVSHSTHQPNQSSERESQQDSYSPNSGDRQKEEIEQKEIHKTNESGEAEHTDRISEKRGPSP</sequence>